<sequence length="292" mass="30384">MRLATAVGLLIGAAAAWLGGLIAHLTVPTSAVPARVICALGALLAAIALAANAAPADGPARLSIRGGTFRVRPRARSRAFSVAVILLALLTAGLLAEPTSSFRVALALGPLGWAVLATAGAAGAIHLNALVTGRPTLSITPDAVHVVTAIRRRVVPWAAVRPGTPSVNPHGDWLLGLTIDRPDLVRGGPERVWLPVRHLDVDPDFLVEALRHYVDHPCDRQGIGTEAGRRDLYAELESTRAQLPGDPRGLDDDRGRGRVPPPGQVRPLRPAADGAARLADHSGEPVGGRDLG</sequence>
<feature type="transmembrane region" description="Helical" evidence="2">
    <location>
        <begin position="75"/>
        <end position="96"/>
    </location>
</feature>
<dbReference type="RefSeq" id="WP_344086411.1">
    <property type="nucleotide sequence ID" value="NZ_BAAALS010000030.1"/>
</dbReference>
<protein>
    <submittedName>
        <fullName evidence="3">Uncharacterized protein</fullName>
    </submittedName>
</protein>
<dbReference type="Proteomes" id="UP001500655">
    <property type="component" value="Unassembled WGS sequence"/>
</dbReference>
<keyword evidence="2" id="KW-1133">Transmembrane helix</keyword>
<comment type="caution">
    <text evidence="3">The sequence shown here is derived from an EMBL/GenBank/DDBJ whole genome shotgun (WGS) entry which is preliminary data.</text>
</comment>
<gene>
    <name evidence="3" type="ORF">GCM10009681_48250</name>
</gene>
<keyword evidence="4" id="KW-1185">Reference proteome</keyword>
<evidence type="ECO:0000256" key="1">
    <source>
        <dbReference type="SAM" id="MobiDB-lite"/>
    </source>
</evidence>
<feature type="transmembrane region" description="Helical" evidence="2">
    <location>
        <begin position="102"/>
        <end position="125"/>
    </location>
</feature>
<feature type="transmembrane region" description="Helical" evidence="2">
    <location>
        <begin position="33"/>
        <end position="54"/>
    </location>
</feature>
<organism evidence="3 4">
    <name type="scientific">Luedemannella helvata</name>
    <dbReference type="NCBI Taxonomy" id="349315"/>
    <lineage>
        <taxon>Bacteria</taxon>
        <taxon>Bacillati</taxon>
        <taxon>Actinomycetota</taxon>
        <taxon>Actinomycetes</taxon>
        <taxon>Micromonosporales</taxon>
        <taxon>Micromonosporaceae</taxon>
        <taxon>Luedemannella</taxon>
    </lineage>
</organism>
<keyword evidence="2" id="KW-0472">Membrane</keyword>
<evidence type="ECO:0000256" key="2">
    <source>
        <dbReference type="SAM" id="Phobius"/>
    </source>
</evidence>
<proteinExistence type="predicted"/>
<keyword evidence="2" id="KW-0812">Transmembrane</keyword>
<evidence type="ECO:0000313" key="3">
    <source>
        <dbReference type="EMBL" id="GAA1771151.1"/>
    </source>
</evidence>
<feature type="region of interest" description="Disordered" evidence="1">
    <location>
        <begin position="240"/>
        <end position="292"/>
    </location>
</feature>
<name>A0ABP4XAR2_9ACTN</name>
<dbReference type="EMBL" id="BAAALS010000030">
    <property type="protein sequence ID" value="GAA1771151.1"/>
    <property type="molecule type" value="Genomic_DNA"/>
</dbReference>
<reference evidence="4" key="1">
    <citation type="journal article" date="2019" name="Int. J. Syst. Evol. Microbiol.">
        <title>The Global Catalogue of Microorganisms (GCM) 10K type strain sequencing project: providing services to taxonomists for standard genome sequencing and annotation.</title>
        <authorList>
            <consortium name="The Broad Institute Genomics Platform"/>
            <consortium name="The Broad Institute Genome Sequencing Center for Infectious Disease"/>
            <person name="Wu L."/>
            <person name="Ma J."/>
        </authorList>
    </citation>
    <scope>NUCLEOTIDE SEQUENCE [LARGE SCALE GENOMIC DNA]</scope>
    <source>
        <strain evidence="4">JCM 13249</strain>
    </source>
</reference>
<accession>A0ABP4XAR2</accession>
<evidence type="ECO:0000313" key="4">
    <source>
        <dbReference type="Proteomes" id="UP001500655"/>
    </source>
</evidence>